<keyword evidence="10" id="KW-1185">Reference proteome</keyword>
<organism evidence="9 10">
    <name type="scientific">Mycolicibacterium aubagnense</name>
    <dbReference type="NCBI Taxonomy" id="319707"/>
    <lineage>
        <taxon>Bacteria</taxon>
        <taxon>Bacillati</taxon>
        <taxon>Actinomycetota</taxon>
        <taxon>Actinomycetes</taxon>
        <taxon>Mycobacteriales</taxon>
        <taxon>Mycobacteriaceae</taxon>
        <taxon>Mycolicibacterium</taxon>
    </lineage>
</organism>
<keyword evidence="4" id="KW-0067">ATP-binding</keyword>
<keyword evidence="6" id="KW-0406">Ion transport</keyword>
<dbReference type="Proteomes" id="UP000465609">
    <property type="component" value="Chromosome"/>
</dbReference>
<evidence type="ECO:0000256" key="6">
    <source>
        <dbReference type="ARBA" id="ARBA00023065"/>
    </source>
</evidence>
<name>A0ABM7I7P3_9MYCO</name>
<dbReference type="NCBIfam" id="NF003220">
    <property type="entry name" value="PRK04192.1"/>
    <property type="match status" value="1"/>
</dbReference>
<evidence type="ECO:0000256" key="1">
    <source>
        <dbReference type="ARBA" id="ARBA00008936"/>
    </source>
</evidence>
<dbReference type="InterPro" id="IPR024034">
    <property type="entry name" value="ATPase_F1/V1_b/a_C"/>
</dbReference>
<evidence type="ECO:0000256" key="5">
    <source>
        <dbReference type="ARBA" id="ARBA00022967"/>
    </source>
</evidence>
<dbReference type="InterPro" id="IPR055190">
    <property type="entry name" value="ATP-synt_VA_C"/>
</dbReference>
<comment type="similarity">
    <text evidence="1">Belongs to the ATPase alpha/beta chains family.</text>
</comment>
<accession>A0ABM7I7P3</accession>
<evidence type="ECO:0000256" key="3">
    <source>
        <dbReference type="ARBA" id="ARBA00022741"/>
    </source>
</evidence>
<dbReference type="SUPFAM" id="SSF47917">
    <property type="entry name" value="C-terminal domain of alpha and beta subunits of F1 ATP synthase"/>
    <property type="match status" value="1"/>
</dbReference>
<dbReference type="PANTHER" id="PTHR43607:SF1">
    <property type="entry name" value="H(+)-TRANSPORTING TWO-SECTOR ATPASE"/>
    <property type="match status" value="1"/>
</dbReference>
<dbReference type="InterPro" id="IPR000194">
    <property type="entry name" value="ATPase_F1/V1/A1_a/bsu_nucl-bd"/>
</dbReference>
<sequence>MTVPSASPATARIRRVVGPLVEVDGAVGTAMNNLVALGADAIPAETVAIRDGLITLQAYEYTGGLRPGDPATLLGHPLSAQLGPGLLGGVFDGLLRPLSSAPTWLTPGGYAQHDERIWSFTPTAAAGEVVSAGSVLGVVRDGNPLEYRVLVPPGTAGRVESIAPSGSYPADAVLATVADVPVSMSVSWPVRVPRPYRDRQSRVEVLRTGQRALDLLFPVARGGSACVPGGFGTGKTVLLQQLAKWCDADVIVYVGCGERGNEMAEIVEQMFALTDPRTGGRLADRTVIIANTSNMPMMAREASIYTGMTVAEFFRDMGYDAVVIADSTSRWAEALREFASRSGELPAEEGYPANLASALAAFYERAGSVITLGGHTGSVTVIGAVSPPGGDLSEPVTAQTERFVRCRWTLDRELAYSRHYPAVSWSGSFSRDVEALAAGSESAGGSGWSAQRARVVGLLAESDRLSALTELVGVETLPGRERMVILGGRLLREAVLQQSSLSATDAYSTEEKTAALVDAVLTVVDRAQITVDSGVPAPLVEELDFGPLIRAREESGPHDTGVARQRRDGIIALLSELK</sequence>
<dbReference type="Gene3D" id="2.40.30.20">
    <property type="match status" value="1"/>
</dbReference>
<feature type="domain" description="AAA+ ATPase" evidence="8">
    <location>
        <begin position="221"/>
        <end position="414"/>
    </location>
</feature>
<evidence type="ECO:0000313" key="9">
    <source>
        <dbReference type="EMBL" id="BBX82642.1"/>
    </source>
</evidence>
<dbReference type="SUPFAM" id="SSF52540">
    <property type="entry name" value="P-loop containing nucleoside triphosphate hydrolases"/>
    <property type="match status" value="1"/>
</dbReference>
<protein>
    <submittedName>
        <fullName evidence="9">V-type ATP synthase alpha chain</fullName>
    </submittedName>
</protein>
<keyword evidence="7" id="KW-0066">ATP synthesis</keyword>
<dbReference type="Pfam" id="PF16886">
    <property type="entry name" value="ATP-synt_ab_Xtn"/>
    <property type="match status" value="1"/>
</dbReference>
<dbReference type="InterPro" id="IPR003593">
    <property type="entry name" value="AAA+_ATPase"/>
</dbReference>
<dbReference type="Pfam" id="PF02874">
    <property type="entry name" value="ATP-synt_ab_N"/>
    <property type="match status" value="1"/>
</dbReference>
<keyword evidence="5" id="KW-1278">Translocase</keyword>
<evidence type="ECO:0000313" key="10">
    <source>
        <dbReference type="Proteomes" id="UP000465609"/>
    </source>
</evidence>
<dbReference type="InterPro" id="IPR023366">
    <property type="entry name" value="ATP_synth_asu-like_sf"/>
</dbReference>
<evidence type="ECO:0000259" key="8">
    <source>
        <dbReference type="SMART" id="SM00382"/>
    </source>
</evidence>
<evidence type="ECO:0000256" key="7">
    <source>
        <dbReference type="ARBA" id="ARBA00023310"/>
    </source>
</evidence>
<dbReference type="InterPro" id="IPR031686">
    <property type="entry name" value="ATP-synth_a_Xtn"/>
</dbReference>
<keyword evidence="3" id="KW-0547">Nucleotide-binding</keyword>
<gene>
    <name evidence="9" type="primary">atpA_1</name>
    <name evidence="9" type="ORF">MAUB_05150</name>
</gene>
<evidence type="ECO:0000256" key="4">
    <source>
        <dbReference type="ARBA" id="ARBA00022840"/>
    </source>
</evidence>
<dbReference type="SMART" id="SM00382">
    <property type="entry name" value="AAA"/>
    <property type="match status" value="1"/>
</dbReference>
<reference evidence="9 10" key="1">
    <citation type="journal article" date="2019" name="Emerg. Microbes Infect.">
        <title>Comprehensive subspecies identification of 175 nontuberculous mycobacteria species based on 7547 genomic profiles.</title>
        <authorList>
            <person name="Matsumoto Y."/>
            <person name="Kinjo T."/>
            <person name="Motooka D."/>
            <person name="Nabeya D."/>
            <person name="Jung N."/>
            <person name="Uechi K."/>
            <person name="Horii T."/>
            <person name="Iida T."/>
            <person name="Fujita J."/>
            <person name="Nakamura S."/>
        </authorList>
    </citation>
    <scope>NUCLEOTIDE SEQUENCE [LARGE SCALE GENOMIC DNA]</scope>
    <source>
        <strain evidence="9 10">JCM 15296</strain>
    </source>
</reference>
<keyword evidence="2" id="KW-0813">Transport</keyword>
<dbReference type="EMBL" id="AP022577">
    <property type="protein sequence ID" value="BBX82642.1"/>
    <property type="molecule type" value="Genomic_DNA"/>
</dbReference>
<dbReference type="InterPro" id="IPR022878">
    <property type="entry name" value="V-ATPase_asu"/>
</dbReference>
<dbReference type="CDD" id="cd18111">
    <property type="entry name" value="ATP-synt_V_A-type_alpha_C"/>
    <property type="match status" value="1"/>
</dbReference>
<dbReference type="RefSeq" id="WP_138230803.1">
    <property type="nucleotide sequence ID" value="NZ_AP022577.1"/>
</dbReference>
<dbReference type="PANTHER" id="PTHR43607">
    <property type="entry name" value="V-TYPE PROTON ATPASE CATALYTIC SUBUNIT A"/>
    <property type="match status" value="1"/>
</dbReference>
<dbReference type="Pfam" id="PF22919">
    <property type="entry name" value="ATP-synt_VA_C"/>
    <property type="match status" value="1"/>
</dbReference>
<dbReference type="Pfam" id="PF00006">
    <property type="entry name" value="ATP-synt_ab"/>
    <property type="match status" value="1"/>
</dbReference>
<dbReference type="InterPro" id="IPR004100">
    <property type="entry name" value="ATPase_F1/V1/A1_a/bsu_N"/>
</dbReference>
<dbReference type="Gene3D" id="1.10.1140.10">
    <property type="entry name" value="Bovine Mitochondrial F1-atpase, Atp Synthase Beta Chain, Chain D, domain 3"/>
    <property type="match status" value="1"/>
</dbReference>
<dbReference type="Gene3D" id="3.40.50.300">
    <property type="entry name" value="P-loop containing nucleotide triphosphate hydrolases"/>
    <property type="match status" value="1"/>
</dbReference>
<dbReference type="InterPro" id="IPR027417">
    <property type="entry name" value="P-loop_NTPase"/>
</dbReference>
<dbReference type="CDD" id="cd01134">
    <property type="entry name" value="V_A-ATPase_A"/>
    <property type="match status" value="1"/>
</dbReference>
<evidence type="ECO:0000256" key="2">
    <source>
        <dbReference type="ARBA" id="ARBA00022448"/>
    </source>
</evidence>
<dbReference type="Gene3D" id="2.40.50.100">
    <property type="match status" value="1"/>
</dbReference>
<proteinExistence type="inferred from homology"/>